<sequence length="524" mass="54670">MKAEMKEANKALPEEPSLESCAAVIESLPVLLERVCKQYAVATGWSIAIYAAGPEPILDGRIGGVTAYAGWKDRGKNTFWPQMDVKEHSKKFVDWVGTLYSAEEIKGRVLQPAELAALQEPPDELPLEEEKESNAEEEGGGDDDEDEDDGDDDEDDEDLPPICPPSPTSPVPPPLPASTPPTATPQSAAPAQRDVETPKALHQMTAKELLVVIESLKSPTLPVQTAQLDNLYEIPPSFENGGFSASGPLTSSIHNTNWFDPGMDYQFLISGDTLSTGSGGSQVGLASSPAAQHHYGVSMDPYVGLLPNDGGYTHLNNLDRSGGMSTFNSGGFSDILPPSLSMSTTGMVMASNTPSPTLSPPAPTMIMFMGSHTSSSPTATAGAPTPAPTSSSTTATTAPTSTSPTATTSAPTPATPAPTLSSPTTMTSTPTSATSAATLPSPTTTTGTATTSSTPATSTAATEVEGPQRRKRKPAKSKEVVPLTTQNNAKDVTHDLGEVRKNYTGVAAEVTRELETSTVLVSLT</sequence>
<dbReference type="EMBL" id="ML208845">
    <property type="protein sequence ID" value="TFK60022.1"/>
    <property type="molecule type" value="Genomic_DNA"/>
</dbReference>
<reference evidence="1 2" key="1">
    <citation type="journal article" date="2019" name="Nat. Ecol. Evol.">
        <title>Megaphylogeny resolves global patterns of mushroom evolution.</title>
        <authorList>
            <person name="Varga T."/>
            <person name="Krizsan K."/>
            <person name="Foldi C."/>
            <person name="Dima B."/>
            <person name="Sanchez-Garcia M."/>
            <person name="Sanchez-Ramirez S."/>
            <person name="Szollosi G.J."/>
            <person name="Szarkandi J.G."/>
            <person name="Papp V."/>
            <person name="Albert L."/>
            <person name="Andreopoulos W."/>
            <person name="Angelini C."/>
            <person name="Antonin V."/>
            <person name="Barry K.W."/>
            <person name="Bougher N.L."/>
            <person name="Buchanan P."/>
            <person name="Buyck B."/>
            <person name="Bense V."/>
            <person name="Catcheside P."/>
            <person name="Chovatia M."/>
            <person name="Cooper J."/>
            <person name="Damon W."/>
            <person name="Desjardin D."/>
            <person name="Finy P."/>
            <person name="Geml J."/>
            <person name="Haridas S."/>
            <person name="Hughes K."/>
            <person name="Justo A."/>
            <person name="Karasinski D."/>
            <person name="Kautmanova I."/>
            <person name="Kiss B."/>
            <person name="Kocsube S."/>
            <person name="Kotiranta H."/>
            <person name="LaButti K.M."/>
            <person name="Lechner B.E."/>
            <person name="Liimatainen K."/>
            <person name="Lipzen A."/>
            <person name="Lukacs Z."/>
            <person name="Mihaltcheva S."/>
            <person name="Morgado L.N."/>
            <person name="Niskanen T."/>
            <person name="Noordeloos M.E."/>
            <person name="Ohm R.A."/>
            <person name="Ortiz-Santana B."/>
            <person name="Ovrebo C."/>
            <person name="Racz N."/>
            <person name="Riley R."/>
            <person name="Savchenko A."/>
            <person name="Shiryaev A."/>
            <person name="Soop K."/>
            <person name="Spirin V."/>
            <person name="Szebenyi C."/>
            <person name="Tomsovsky M."/>
            <person name="Tulloss R.E."/>
            <person name="Uehling J."/>
            <person name="Grigoriev I.V."/>
            <person name="Vagvolgyi C."/>
            <person name="Papp T."/>
            <person name="Martin F.M."/>
            <person name="Miettinen O."/>
            <person name="Hibbett D.S."/>
            <person name="Nagy L.G."/>
        </authorList>
    </citation>
    <scope>NUCLEOTIDE SEQUENCE [LARGE SCALE GENOMIC DNA]</scope>
    <source>
        <strain evidence="1 2">NL-1719</strain>
    </source>
</reference>
<evidence type="ECO:0000313" key="2">
    <source>
        <dbReference type="Proteomes" id="UP000308600"/>
    </source>
</evidence>
<name>A0ACD3A5B0_9AGAR</name>
<gene>
    <name evidence="1" type="ORF">BDN72DRAFT_905334</name>
</gene>
<organism evidence="1 2">
    <name type="scientific">Pluteus cervinus</name>
    <dbReference type="NCBI Taxonomy" id="181527"/>
    <lineage>
        <taxon>Eukaryota</taxon>
        <taxon>Fungi</taxon>
        <taxon>Dikarya</taxon>
        <taxon>Basidiomycota</taxon>
        <taxon>Agaricomycotina</taxon>
        <taxon>Agaricomycetes</taxon>
        <taxon>Agaricomycetidae</taxon>
        <taxon>Agaricales</taxon>
        <taxon>Pluteineae</taxon>
        <taxon>Pluteaceae</taxon>
        <taxon>Pluteus</taxon>
    </lineage>
</organism>
<evidence type="ECO:0000313" key="1">
    <source>
        <dbReference type="EMBL" id="TFK60022.1"/>
    </source>
</evidence>
<keyword evidence="2" id="KW-1185">Reference proteome</keyword>
<accession>A0ACD3A5B0</accession>
<protein>
    <submittedName>
        <fullName evidence="1">Uncharacterized protein</fullName>
    </submittedName>
</protein>
<proteinExistence type="predicted"/>
<dbReference type="Proteomes" id="UP000308600">
    <property type="component" value="Unassembled WGS sequence"/>
</dbReference>